<feature type="compositionally biased region" description="Basic residues" evidence="8">
    <location>
        <begin position="735"/>
        <end position="752"/>
    </location>
</feature>
<dbReference type="FunFam" id="1.10.10.10:FF:000416">
    <property type="entry name" value="Vacuolar protein-sorting-associated protein 36"/>
    <property type="match status" value="1"/>
</dbReference>
<dbReference type="SUPFAM" id="SSF46785">
    <property type="entry name" value="Winged helix' DNA-binding domain"/>
    <property type="match status" value="1"/>
</dbReference>
<evidence type="ECO:0000256" key="5">
    <source>
        <dbReference type="ARBA" id="ARBA00022927"/>
    </source>
</evidence>
<evidence type="ECO:0000313" key="12">
    <source>
        <dbReference type="Proteomes" id="UP000282613"/>
    </source>
</evidence>
<evidence type="ECO:0000259" key="10">
    <source>
        <dbReference type="PROSITE" id="PS51495"/>
    </source>
</evidence>
<comment type="function">
    <text evidence="7">Component of the ESCRT-II complex (endosomal sorting complex required for transport II), which is required for multivesicular body (MVB) formation and sorting of endosomal cargo proteins into MVBs.</text>
</comment>
<dbReference type="Gene3D" id="2.30.29.30">
    <property type="entry name" value="Pleckstrin-homology domain (PH domain)/Phosphotyrosine-binding domain (PTB)"/>
    <property type="match status" value="1"/>
</dbReference>
<dbReference type="InterPro" id="IPR036388">
    <property type="entry name" value="WH-like_DNA-bd_sf"/>
</dbReference>
<dbReference type="GO" id="GO:0032266">
    <property type="term" value="F:phosphatidylinositol-3-phosphate binding"/>
    <property type="evidence" value="ECO:0007669"/>
    <property type="project" value="UniProtKB-UniRule"/>
</dbReference>
<dbReference type="GO" id="GO:0031902">
    <property type="term" value="C:late endosome membrane"/>
    <property type="evidence" value="ECO:0007669"/>
    <property type="project" value="UniProtKB-UniRule"/>
</dbReference>
<evidence type="ECO:0000256" key="4">
    <source>
        <dbReference type="ARBA" id="ARBA00022490"/>
    </source>
</evidence>
<feature type="transmembrane region" description="Helical" evidence="9">
    <location>
        <begin position="899"/>
        <end position="920"/>
    </location>
</feature>
<dbReference type="Pfam" id="PF10249">
    <property type="entry name" value="NDUFB10"/>
    <property type="match status" value="1"/>
</dbReference>
<dbReference type="OrthoDB" id="271448at2759"/>
<name>A0A0R3VT14_TAEAS</name>
<dbReference type="EMBL" id="UYRS01000042">
    <property type="protein sequence ID" value="VDK20717.1"/>
    <property type="molecule type" value="Genomic_DNA"/>
</dbReference>
<reference evidence="11 12" key="2">
    <citation type="submission" date="2018-11" db="EMBL/GenBank/DDBJ databases">
        <authorList>
            <consortium name="Pathogen Informatics"/>
        </authorList>
    </citation>
    <scope>NUCLEOTIDE SEQUENCE [LARGE SCALE GENOMIC DNA]</scope>
</reference>
<keyword evidence="9" id="KW-0812">Transmembrane</keyword>
<comment type="subunit">
    <text evidence="7">Component of the endosomal sorting complex required for transport II (ESCRT-II).</text>
</comment>
<keyword evidence="12" id="KW-1185">Reference proteome</keyword>
<evidence type="ECO:0000313" key="11">
    <source>
        <dbReference type="EMBL" id="VDK20717.1"/>
    </source>
</evidence>
<dbReference type="Pfam" id="PF11605">
    <property type="entry name" value="Vps36_ESCRT-II"/>
    <property type="match status" value="1"/>
</dbReference>
<dbReference type="SUPFAM" id="SSF50729">
    <property type="entry name" value="PH domain-like"/>
    <property type="match status" value="1"/>
</dbReference>
<keyword evidence="7" id="KW-0967">Endosome</keyword>
<reference evidence="13" key="1">
    <citation type="submission" date="2017-02" db="UniProtKB">
        <authorList>
            <consortium name="WormBaseParasite"/>
        </authorList>
    </citation>
    <scope>IDENTIFICATION</scope>
</reference>
<dbReference type="Proteomes" id="UP000282613">
    <property type="component" value="Unassembled WGS sequence"/>
</dbReference>
<feature type="transmembrane region" description="Helical" evidence="9">
    <location>
        <begin position="661"/>
        <end position="683"/>
    </location>
</feature>
<dbReference type="InterPro" id="IPR019377">
    <property type="entry name" value="NADH_UbQ_OxRdtase_su10"/>
</dbReference>
<dbReference type="Gene3D" id="1.10.10.10">
    <property type="entry name" value="Winged helix-like DNA-binding domain superfamily/Winged helix DNA-binding domain"/>
    <property type="match status" value="2"/>
</dbReference>
<keyword evidence="4 7" id="KW-0963">Cytoplasm</keyword>
<evidence type="ECO:0000256" key="2">
    <source>
        <dbReference type="ARBA" id="ARBA00017953"/>
    </source>
</evidence>
<evidence type="ECO:0000256" key="1">
    <source>
        <dbReference type="ARBA" id="ARBA00009697"/>
    </source>
</evidence>
<dbReference type="GO" id="GO:0000814">
    <property type="term" value="C:ESCRT II complex"/>
    <property type="evidence" value="ECO:0007669"/>
    <property type="project" value="UniProtKB-UniRule"/>
</dbReference>
<keyword evidence="5 7" id="KW-0653">Protein transport</keyword>
<dbReference type="InterPro" id="IPR036390">
    <property type="entry name" value="WH_DNA-bd_sf"/>
</dbReference>
<protein>
    <recommendedName>
        <fullName evidence="2 7">Vacuolar protein-sorting-associated protein 36</fullName>
    </recommendedName>
    <alternativeName>
        <fullName evidence="6 7">ESCRT-II complex subunit VPS36</fullName>
    </alternativeName>
</protein>
<dbReference type="GO" id="GO:0043130">
    <property type="term" value="F:ubiquitin binding"/>
    <property type="evidence" value="ECO:0007669"/>
    <property type="project" value="UniProtKB-UniRule"/>
</dbReference>
<evidence type="ECO:0000313" key="13">
    <source>
        <dbReference type="WBParaSite" id="TASK_0000034601-mRNA-1"/>
    </source>
</evidence>
<gene>
    <name evidence="11" type="ORF">TASK_LOCUS347</name>
</gene>
<keyword evidence="3 7" id="KW-0813">Transport</keyword>
<accession>A0A0R3VT14</accession>
<evidence type="ECO:0000256" key="6">
    <source>
        <dbReference type="ARBA" id="ARBA00030114"/>
    </source>
</evidence>
<evidence type="ECO:0000256" key="9">
    <source>
        <dbReference type="SAM" id="Phobius"/>
    </source>
</evidence>
<dbReference type="Pfam" id="PF04157">
    <property type="entry name" value="EAP30"/>
    <property type="match status" value="1"/>
</dbReference>
<evidence type="ECO:0000256" key="7">
    <source>
        <dbReference type="RuleBase" id="RU367095"/>
    </source>
</evidence>
<comment type="subcellular location">
    <subcellularLocation>
        <location evidence="7">Cytoplasm</location>
    </subcellularLocation>
    <subcellularLocation>
        <location evidence="7">Endosome</location>
    </subcellularLocation>
</comment>
<proteinExistence type="inferred from homology"/>
<dbReference type="PANTHER" id="PTHR13128">
    <property type="entry name" value="VACUOLAR PROTEIN-SORTING-ASSOCIATED PROTEIN 36"/>
    <property type="match status" value="1"/>
</dbReference>
<dbReference type="InterPro" id="IPR040608">
    <property type="entry name" value="Snf8/Vps36"/>
</dbReference>
<evidence type="ECO:0000256" key="8">
    <source>
        <dbReference type="SAM" id="MobiDB-lite"/>
    </source>
</evidence>
<dbReference type="GO" id="GO:0043328">
    <property type="term" value="P:protein transport to vacuole involved in ubiquitin-dependent protein catabolic process via the multivesicular body sorting pathway"/>
    <property type="evidence" value="ECO:0007669"/>
    <property type="project" value="UniProtKB-UniRule"/>
</dbReference>
<keyword evidence="9" id="KW-1133">Transmembrane helix</keyword>
<dbReference type="AlphaFoldDB" id="A0A0R3VT14"/>
<sequence>MDRFRWCLTKSESELSDGESLVTSLSGVTLYNGPGRTNFEKGRLTLTSHRLLWQQGSATMSLPLAAVISITLQHASGSGAATPKIMLKLLSPTQLLNAVKAMPTRPPWSAGWIVDSGESRVAMTAGLDYIRLGFTQGGHNALYAALNETLAAKVWTVASKSGSGVVGVAAIERSLLAQTVSTDRSIATAFTDLSKLMENAKEMVVLSKNLSQRIRSTKASGGNVAENDITELRMAMLSMGLEDVNEANEQDAADVAARSSSFHRQLASQICRLLQPLLEQRTAGVCGGCIDLTTAYCRINRARGVQLIAPNDLLEAARLMPMLKLPLRLKTFPSGLKVLQLASESEEATLKATCDLLPSDGSKGLTAGELARQAGIAPVLAKERLLLCEQRGMLSWPMFVSLFSKGGTSTCSVSMAVAEGHQENHQGNHGHHSFEITRDDLFKPYKPSRFERYLFPFIGSLVDKPVTLFREQIIERIPRKKFYYYHQRFVRVPEIDSCRVGDKICITEANEQFHRDRLVDANIVRILRQRVNECKKWYDRDYEDMDRFCKPYIKEHEEAATNFFIKYGELYHWSDVRDAFMKQKHRMLWEREHGPIGPKSEPSSGDKEADNAVSFLRRFHAHVNLPKELRLACFFSFVSVYAGSCWNSASSGVISQHWRMTLPRVISGMWISAFVPVVGIAAFRRDHVFSIDRDGVVRNQWRTGSLRGLRVLTEFDNRPASGEVIKMDLRIAPPKPHRGSRQANRRSRRRYVPRANGQPNPLRYVPPLELRQSAYTRNGSVEPPTSQSRQSVELSWQSCREEAPGFSYAADDHSSQAVPSLSKPAPLSVSNQPVSTSADAEQICVSLDYVPDRGRMLWSRWILILICLAQLLSAFAVIGCHAMDFSEDTKLEVGVSLGILAFGNILGAFSIDLVICLFVCW</sequence>
<dbReference type="InterPro" id="IPR037855">
    <property type="entry name" value="Vps36"/>
</dbReference>
<evidence type="ECO:0000256" key="3">
    <source>
        <dbReference type="ARBA" id="ARBA00022448"/>
    </source>
</evidence>
<feature type="domain" description="GLUE N-terminal" evidence="10">
    <location>
        <begin position="5"/>
        <end position="162"/>
    </location>
</feature>
<dbReference type="WBParaSite" id="TASK_0000034601-mRNA-1">
    <property type="protein sequence ID" value="TASK_0000034601-mRNA-1"/>
    <property type="gene ID" value="TASK_0000034601"/>
</dbReference>
<comment type="similarity">
    <text evidence="1 7">Belongs to the VPS36 family.</text>
</comment>
<dbReference type="InterPro" id="IPR021648">
    <property type="entry name" value="GLUE_dom"/>
</dbReference>
<feature type="transmembrane region" description="Helical" evidence="9">
    <location>
        <begin position="861"/>
        <end position="879"/>
    </location>
</feature>
<dbReference type="PANTHER" id="PTHR13128:SF12">
    <property type="entry name" value="VACUOLAR PROTEIN-SORTING-ASSOCIATED PROTEIN 36"/>
    <property type="match status" value="1"/>
</dbReference>
<dbReference type="STRING" id="60517.A0A0R3VT14"/>
<dbReference type="PROSITE" id="PS51495">
    <property type="entry name" value="GLUE"/>
    <property type="match status" value="1"/>
</dbReference>
<feature type="region of interest" description="Disordered" evidence="8">
    <location>
        <begin position="731"/>
        <end position="767"/>
    </location>
</feature>
<dbReference type="InterPro" id="IPR011993">
    <property type="entry name" value="PH-like_dom_sf"/>
</dbReference>
<dbReference type="Gene3D" id="6.10.140.260">
    <property type="match status" value="1"/>
</dbReference>
<organism evidence="13">
    <name type="scientific">Taenia asiatica</name>
    <name type="common">Asian tapeworm</name>
    <dbReference type="NCBI Taxonomy" id="60517"/>
    <lineage>
        <taxon>Eukaryota</taxon>
        <taxon>Metazoa</taxon>
        <taxon>Spiralia</taxon>
        <taxon>Lophotrochozoa</taxon>
        <taxon>Platyhelminthes</taxon>
        <taxon>Cestoda</taxon>
        <taxon>Eucestoda</taxon>
        <taxon>Cyclophyllidea</taxon>
        <taxon>Taeniidae</taxon>
        <taxon>Taenia</taxon>
    </lineage>
</organism>
<keyword evidence="9" id="KW-0472">Membrane</keyword>